<reference evidence="6 7" key="1">
    <citation type="submission" date="2019-03" db="EMBL/GenBank/DDBJ databases">
        <title>Genomic Encyclopedia of Type Strains, Phase IV (KMG-IV): sequencing the most valuable type-strain genomes for metagenomic binning, comparative biology and taxonomic classification.</title>
        <authorList>
            <person name="Goeker M."/>
        </authorList>
    </citation>
    <scope>NUCLEOTIDE SEQUENCE [LARGE SCALE GENOMIC DNA]</scope>
    <source>
        <strain evidence="6 7">DSM 29481</strain>
    </source>
</reference>
<name>A0A4R3TLW9_9FIRM</name>
<dbReference type="PANTHER" id="PTHR30411:SF0">
    <property type="entry name" value="CYS-TRNA(PRO)_CYS-TRNA(CYS) DEACYLASE YBAK"/>
    <property type="match status" value="1"/>
</dbReference>
<dbReference type="GO" id="GO:0016829">
    <property type="term" value="F:lyase activity"/>
    <property type="evidence" value="ECO:0007669"/>
    <property type="project" value="UniProtKB-KW"/>
</dbReference>
<dbReference type="InterPro" id="IPR004369">
    <property type="entry name" value="Prolyl-tRNA_editing_YbaK/EbsC"/>
</dbReference>
<dbReference type="InterPro" id="IPR036754">
    <property type="entry name" value="YbaK/aa-tRNA-synt-asso_dom_sf"/>
</dbReference>
<organism evidence="6 7">
    <name type="scientific">Longicatena caecimuris</name>
    <dbReference type="NCBI Taxonomy" id="1796635"/>
    <lineage>
        <taxon>Bacteria</taxon>
        <taxon>Bacillati</taxon>
        <taxon>Bacillota</taxon>
        <taxon>Erysipelotrichia</taxon>
        <taxon>Erysipelotrichales</taxon>
        <taxon>Erysipelotrichaceae</taxon>
        <taxon>Longicatena</taxon>
    </lineage>
</organism>
<dbReference type="InterPro" id="IPR007214">
    <property type="entry name" value="YbaK/aa-tRNA-synth-assoc-dom"/>
</dbReference>
<dbReference type="GO" id="GO:0006412">
    <property type="term" value="P:translation"/>
    <property type="evidence" value="ECO:0007669"/>
    <property type="project" value="UniProtKB-KW"/>
</dbReference>
<accession>A0A4R3TLW9</accession>
<dbReference type="GO" id="GO:0002161">
    <property type="term" value="F:aminoacyl-tRNA deacylase activity"/>
    <property type="evidence" value="ECO:0007669"/>
    <property type="project" value="InterPro"/>
</dbReference>
<evidence type="ECO:0000313" key="6">
    <source>
        <dbReference type="EMBL" id="TCU63155.1"/>
    </source>
</evidence>
<dbReference type="PANTHER" id="PTHR30411">
    <property type="entry name" value="CYTOPLASMIC PROTEIN"/>
    <property type="match status" value="1"/>
</dbReference>
<dbReference type="NCBIfam" id="TIGR00011">
    <property type="entry name" value="YbaK_EbsC"/>
    <property type="match status" value="1"/>
</dbReference>
<protein>
    <recommendedName>
        <fullName evidence="4">Cys-tRNA(Pro)/Cys-tRNA(Cys) deacylase</fullName>
        <ecNumber evidence="4">4.2.-.-</ecNumber>
    </recommendedName>
</protein>
<keyword evidence="2 4" id="KW-0648">Protein biosynthesis</keyword>
<dbReference type="AlphaFoldDB" id="A0A4R3TLW9"/>
<feature type="domain" description="YbaK/aminoacyl-tRNA synthetase-associated" evidence="5">
    <location>
        <begin position="36"/>
        <end position="146"/>
    </location>
</feature>
<dbReference type="PIRSF" id="PIRSF006181">
    <property type="entry name" value="EbsC_YbaK"/>
    <property type="match status" value="1"/>
</dbReference>
<proteinExistence type="inferred from homology"/>
<gene>
    <name evidence="6" type="ORF">EDD61_102158</name>
</gene>
<keyword evidence="7" id="KW-1185">Reference proteome</keyword>
<dbReference type="SUPFAM" id="SSF55826">
    <property type="entry name" value="YbaK/ProRS associated domain"/>
    <property type="match status" value="1"/>
</dbReference>
<comment type="caution">
    <text evidence="6">The sequence shown here is derived from an EMBL/GenBank/DDBJ whole genome shotgun (WGS) entry which is preliminary data.</text>
</comment>
<dbReference type="EMBL" id="SMBP01000002">
    <property type="protein sequence ID" value="TCU63155.1"/>
    <property type="molecule type" value="Genomic_DNA"/>
</dbReference>
<evidence type="ECO:0000259" key="5">
    <source>
        <dbReference type="Pfam" id="PF04073"/>
    </source>
</evidence>
<dbReference type="Gene3D" id="3.90.960.10">
    <property type="entry name" value="YbaK/aminoacyl-tRNA synthetase-associated domain"/>
    <property type="match status" value="1"/>
</dbReference>
<dbReference type="RefSeq" id="WP_132223725.1">
    <property type="nucleotide sequence ID" value="NZ_JANKBG010000002.1"/>
</dbReference>
<dbReference type="EC" id="4.2.-.-" evidence="4"/>
<evidence type="ECO:0000313" key="7">
    <source>
        <dbReference type="Proteomes" id="UP000295773"/>
    </source>
</evidence>
<comment type="similarity">
    <text evidence="1 4">Belongs to the prolyl-tRNA editing family. YbaK/EbsC subfamily.</text>
</comment>
<dbReference type="Proteomes" id="UP000295773">
    <property type="component" value="Unassembled WGS sequence"/>
</dbReference>
<dbReference type="CDD" id="cd00002">
    <property type="entry name" value="YbaK_deacylase"/>
    <property type="match status" value="1"/>
</dbReference>
<evidence type="ECO:0000256" key="3">
    <source>
        <dbReference type="ARBA" id="ARBA00023239"/>
    </source>
</evidence>
<evidence type="ECO:0000256" key="1">
    <source>
        <dbReference type="ARBA" id="ARBA00009798"/>
    </source>
</evidence>
<sequence length="158" mass="17629">MKLQKTNAMRLLDKEQIPYEVFTYAHGKEAIGGTHVAELLQQNPDQVFKTLVTIANTKEYLVFVIPVAQELDLKKCAKAANVKAVEMIHVKDINKITGYIRGGCSPIGMKKSYRTFLHESCLAFSTIMFSGGKIGYQIAMEPRKLTALIHAQTADIIK</sequence>
<dbReference type="Pfam" id="PF04073">
    <property type="entry name" value="tRNA_edit"/>
    <property type="match status" value="1"/>
</dbReference>
<keyword evidence="3 4" id="KW-0456">Lyase</keyword>
<evidence type="ECO:0000256" key="2">
    <source>
        <dbReference type="ARBA" id="ARBA00022917"/>
    </source>
</evidence>
<evidence type="ECO:0000256" key="4">
    <source>
        <dbReference type="PIRNR" id="PIRNR006181"/>
    </source>
</evidence>